<evidence type="ECO:0000256" key="1">
    <source>
        <dbReference type="ARBA" id="ARBA00004651"/>
    </source>
</evidence>
<dbReference type="Pfam" id="PF07690">
    <property type="entry name" value="MFS_1"/>
    <property type="match status" value="1"/>
</dbReference>
<feature type="transmembrane region" description="Helical" evidence="7">
    <location>
        <begin position="74"/>
        <end position="93"/>
    </location>
</feature>
<dbReference type="InterPro" id="IPR050189">
    <property type="entry name" value="MFS_Efflux_Transporters"/>
</dbReference>
<feature type="transmembrane region" description="Helical" evidence="7">
    <location>
        <begin position="239"/>
        <end position="260"/>
    </location>
</feature>
<evidence type="ECO:0000313" key="9">
    <source>
        <dbReference type="EMBL" id="BCJ99302.1"/>
    </source>
</evidence>
<keyword evidence="2" id="KW-0813">Transport</keyword>
<comment type="subcellular location">
    <subcellularLocation>
        <location evidence="1">Cell membrane</location>
        <topology evidence="1">Multi-pass membrane protein</topology>
    </subcellularLocation>
</comment>
<keyword evidence="10" id="KW-1185">Reference proteome</keyword>
<dbReference type="GO" id="GO:0005886">
    <property type="term" value="C:plasma membrane"/>
    <property type="evidence" value="ECO:0007669"/>
    <property type="project" value="UniProtKB-SubCell"/>
</dbReference>
<evidence type="ECO:0000256" key="3">
    <source>
        <dbReference type="ARBA" id="ARBA00022475"/>
    </source>
</evidence>
<feature type="transmembrane region" description="Helical" evidence="7">
    <location>
        <begin position="160"/>
        <end position="181"/>
    </location>
</feature>
<dbReference type="SUPFAM" id="SSF103473">
    <property type="entry name" value="MFS general substrate transporter"/>
    <property type="match status" value="1"/>
</dbReference>
<dbReference type="EMBL" id="AP023368">
    <property type="protein sequence ID" value="BCJ99302.1"/>
    <property type="molecule type" value="Genomic_DNA"/>
</dbReference>
<dbReference type="GO" id="GO:0022857">
    <property type="term" value="F:transmembrane transporter activity"/>
    <property type="evidence" value="ECO:0007669"/>
    <property type="project" value="InterPro"/>
</dbReference>
<evidence type="ECO:0000256" key="7">
    <source>
        <dbReference type="SAM" id="Phobius"/>
    </source>
</evidence>
<dbReference type="PANTHER" id="PTHR43124:SF3">
    <property type="entry name" value="CHLORAMPHENICOL EFFLUX PUMP RV0191"/>
    <property type="match status" value="1"/>
</dbReference>
<feature type="transmembrane region" description="Helical" evidence="7">
    <location>
        <begin position="136"/>
        <end position="154"/>
    </location>
</feature>
<evidence type="ECO:0000256" key="6">
    <source>
        <dbReference type="ARBA" id="ARBA00023136"/>
    </source>
</evidence>
<dbReference type="KEGG" id="acht:bsdcttw_23430"/>
<reference evidence="9 10" key="1">
    <citation type="submission" date="2020-08" db="EMBL/GenBank/DDBJ databases">
        <title>Draft genome sequencing of an Anaerocolumna strain isolated from anoxic soil subjected to BSD treatment.</title>
        <authorList>
            <person name="Uek A."/>
            <person name="Tonouchi A."/>
        </authorList>
    </citation>
    <scope>NUCLEOTIDE SEQUENCE [LARGE SCALE GENOMIC DNA]</scope>
    <source>
        <strain evidence="9 10">CTTW</strain>
    </source>
</reference>
<reference evidence="9 10" key="2">
    <citation type="submission" date="2020-08" db="EMBL/GenBank/DDBJ databases">
        <authorList>
            <person name="Ueki A."/>
            <person name="Tonouchi A."/>
        </authorList>
    </citation>
    <scope>NUCLEOTIDE SEQUENCE [LARGE SCALE GENOMIC DNA]</scope>
    <source>
        <strain evidence="9 10">CTTW</strain>
    </source>
</reference>
<dbReference type="InterPro" id="IPR011701">
    <property type="entry name" value="MFS"/>
</dbReference>
<keyword evidence="3" id="KW-1003">Cell membrane</keyword>
<evidence type="ECO:0000259" key="8">
    <source>
        <dbReference type="PROSITE" id="PS50850"/>
    </source>
</evidence>
<feature type="transmembrane region" description="Helical" evidence="7">
    <location>
        <begin position="361"/>
        <end position="383"/>
    </location>
</feature>
<evidence type="ECO:0000256" key="4">
    <source>
        <dbReference type="ARBA" id="ARBA00022692"/>
    </source>
</evidence>
<sequence length="389" mass="42266">MAAHVKKKQALLPAIVILFWFAQYVYIPYQTPYLLSVQVSEVFLGSILGAYGITQMLLRIPVGVMADSVGKHKYFILSGTLAASIASLIRFLIPNGYGFLAANLLSGMASSMWISFMVMYTGFFPEEDQQKATGRIILCNNLGILSGFLLSSLLYKYFGMSILCLLSISAGAVGTILTFLLKEEKGKGTFSLSSFASLKICLHKRLILFSLLALIQQGVQMSTAMSFTAQILKMRGGSSFIIGLSSIIYMISAVATSAVSSSKRAVRLGARVLVPIVFLALAAYCILVPITPFIPLLLALQLLPGMATGILFSNLTSEAMKGIPLKVKSTAMGFYQAVYALGMTLFPMFTGKFIAEFSYLTAYFLLALSALIGTAASFCYYYFQKNMSK</sequence>
<feature type="domain" description="Major facilitator superfamily (MFS) profile" evidence="8">
    <location>
        <begin position="1"/>
        <end position="385"/>
    </location>
</feature>
<feature type="transmembrane region" description="Helical" evidence="7">
    <location>
        <begin position="296"/>
        <end position="316"/>
    </location>
</feature>
<protein>
    <submittedName>
        <fullName evidence="9">MFS transporter</fullName>
    </submittedName>
</protein>
<evidence type="ECO:0000256" key="2">
    <source>
        <dbReference type="ARBA" id="ARBA00022448"/>
    </source>
</evidence>
<dbReference type="RefSeq" id="WP_185259566.1">
    <property type="nucleotide sequence ID" value="NZ_AP023368.1"/>
</dbReference>
<dbReference type="PANTHER" id="PTHR43124">
    <property type="entry name" value="PURINE EFFLUX PUMP PBUE"/>
    <property type="match status" value="1"/>
</dbReference>
<keyword evidence="6 7" id="KW-0472">Membrane</keyword>
<dbReference type="AlphaFoldDB" id="A0A7I8DLV9"/>
<dbReference type="InterPro" id="IPR036259">
    <property type="entry name" value="MFS_trans_sf"/>
</dbReference>
<dbReference type="InterPro" id="IPR020846">
    <property type="entry name" value="MFS_dom"/>
</dbReference>
<feature type="transmembrane region" description="Helical" evidence="7">
    <location>
        <begin position="337"/>
        <end position="355"/>
    </location>
</feature>
<dbReference type="Proteomes" id="UP000515703">
    <property type="component" value="Chromosome"/>
</dbReference>
<evidence type="ECO:0000256" key="5">
    <source>
        <dbReference type="ARBA" id="ARBA00022989"/>
    </source>
</evidence>
<feature type="transmembrane region" description="Helical" evidence="7">
    <location>
        <begin position="10"/>
        <end position="27"/>
    </location>
</feature>
<proteinExistence type="predicted"/>
<organism evidence="9 10">
    <name type="scientific">Anaerocolumna chitinilytica</name>
    <dbReference type="NCBI Taxonomy" id="1727145"/>
    <lineage>
        <taxon>Bacteria</taxon>
        <taxon>Bacillati</taxon>
        <taxon>Bacillota</taxon>
        <taxon>Clostridia</taxon>
        <taxon>Lachnospirales</taxon>
        <taxon>Lachnospiraceae</taxon>
        <taxon>Anaerocolumna</taxon>
    </lineage>
</organism>
<feature type="transmembrane region" description="Helical" evidence="7">
    <location>
        <begin position="272"/>
        <end position="290"/>
    </location>
</feature>
<accession>A0A7I8DLV9</accession>
<gene>
    <name evidence="9" type="ORF">bsdcttw_23430</name>
</gene>
<keyword evidence="4 7" id="KW-0812">Transmembrane</keyword>
<feature type="transmembrane region" description="Helical" evidence="7">
    <location>
        <begin position="33"/>
        <end position="53"/>
    </location>
</feature>
<keyword evidence="5 7" id="KW-1133">Transmembrane helix</keyword>
<dbReference type="Gene3D" id="1.20.1250.20">
    <property type="entry name" value="MFS general substrate transporter like domains"/>
    <property type="match status" value="1"/>
</dbReference>
<name>A0A7I8DLV9_9FIRM</name>
<dbReference type="PROSITE" id="PS50850">
    <property type="entry name" value="MFS"/>
    <property type="match status" value="1"/>
</dbReference>
<feature type="transmembrane region" description="Helical" evidence="7">
    <location>
        <begin position="99"/>
        <end position="124"/>
    </location>
</feature>
<evidence type="ECO:0000313" key="10">
    <source>
        <dbReference type="Proteomes" id="UP000515703"/>
    </source>
</evidence>